<feature type="signal peptide" evidence="3">
    <location>
        <begin position="1"/>
        <end position="34"/>
    </location>
</feature>
<feature type="compositionally biased region" description="Basic and acidic residues" evidence="1">
    <location>
        <begin position="374"/>
        <end position="392"/>
    </location>
</feature>
<organism evidence="4 5">
    <name type="scientific">Cellulomonas persica</name>
    <dbReference type="NCBI Taxonomy" id="76861"/>
    <lineage>
        <taxon>Bacteria</taxon>
        <taxon>Bacillati</taxon>
        <taxon>Actinomycetota</taxon>
        <taxon>Actinomycetes</taxon>
        <taxon>Micrococcales</taxon>
        <taxon>Cellulomonadaceae</taxon>
        <taxon>Cellulomonas</taxon>
    </lineage>
</organism>
<evidence type="ECO:0000313" key="4">
    <source>
        <dbReference type="EMBL" id="GEK16810.1"/>
    </source>
</evidence>
<feature type="region of interest" description="Disordered" evidence="1">
    <location>
        <begin position="360"/>
        <end position="392"/>
    </location>
</feature>
<keyword evidence="2" id="KW-0472">Membrane</keyword>
<reference evidence="4 5" key="1">
    <citation type="submission" date="2019-07" db="EMBL/GenBank/DDBJ databases">
        <title>Whole genome shotgun sequence of Cellulomonas persica NBRC 101101.</title>
        <authorList>
            <person name="Hosoyama A."/>
            <person name="Uohara A."/>
            <person name="Ohji S."/>
            <person name="Ichikawa N."/>
        </authorList>
    </citation>
    <scope>NUCLEOTIDE SEQUENCE [LARGE SCALE GENOMIC DNA]</scope>
    <source>
        <strain evidence="4 5">NBRC 101101</strain>
    </source>
</reference>
<keyword evidence="2" id="KW-0812">Transmembrane</keyword>
<evidence type="ECO:0000256" key="2">
    <source>
        <dbReference type="SAM" id="Phobius"/>
    </source>
</evidence>
<gene>
    <name evidence="4" type="ORF">CPE01_05430</name>
</gene>
<keyword evidence="5" id="KW-1185">Reference proteome</keyword>
<comment type="caution">
    <text evidence="4">The sequence shown here is derived from an EMBL/GenBank/DDBJ whole genome shotgun (WGS) entry which is preliminary data.</text>
</comment>
<name>A0A510UUF2_9CELL</name>
<feature type="compositionally biased region" description="Low complexity" evidence="1">
    <location>
        <begin position="360"/>
        <end position="373"/>
    </location>
</feature>
<dbReference type="EMBL" id="BJUA01000002">
    <property type="protein sequence ID" value="GEK16810.1"/>
    <property type="molecule type" value="Genomic_DNA"/>
</dbReference>
<dbReference type="AlphaFoldDB" id="A0A510UUF2"/>
<evidence type="ECO:0000256" key="1">
    <source>
        <dbReference type="SAM" id="MobiDB-lite"/>
    </source>
</evidence>
<sequence length="392" mass="40269">MRTASHRIAAARVLAGAALAACALLAGPAVPAVAAPDPSVSATPAPTGTVTWTVQPATADGPDGRISLRHVLDPGASVEEHVAVTNFSDRDATFVLYAGDGVVGDTGDFDVPFGPDSRQDAGAWVELGEVEGAQRLDDGRLQLTLGPSSTVLVPLTISVPADAAPGDHPAGVVAELVDGGSEVRLAARVGTRLHLRVSGDIQASVVADEVDARWEPSWNPFGPGAVRVRYVVRNAGDVRLGARSTVQLAGPGDTGSAEAVSEVREVLPDRSALVEVTLPVWPLLRASGGVEVTPLVVGEDVVEVKLERTTAAVAVWTPPWSQLALVLLVVAGVLLVRWLRRRSARRVQAHVAAALAAAGVDPARAAGPSGAGPREPDRAGRSVGTRADEATP</sequence>
<dbReference type="RefSeq" id="WP_146805101.1">
    <property type="nucleotide sequence ID" value="NZ_BJUA01000002.1"/>
</dbReference>
<keyword evidence="2" id="KW-1133">Transmembrane helix</keyword>
<evidence type="ECO:0000256" key="3">
    <source>
        <dbReference type="SAM" id="SignalP"/>
    </source>
</evidence>
<feature type="chain" id="PRO_5022035707" description="DUF916 domain-containing protein" evidence="3">
    <location>
        <begin position="35"/>
        <end position="392"/>
    </location>
</feature>
<protein>
    <recommendedName>
        <fullName evidence="6">DUF916 domain-containing protein</fullName>
    </recommendedName>
</protein>
<accession>A0A510UUF2</accession>
<dbReference type="OrthoDB" id="4336304at2"/>
<dbReference type="Proteomes" id="UP000321386">
    <property type="component" value="Unassembled WGS sequence"/>
</dbReference>
<proteinExistence type="predicted"/>
<feature type="transmembrane region" description="Helical" evidence="2">
    <location>
        <begin position="320"/>
        <end position="339"/>
    </location>
</feature>
<keyword evidence="3" id="KW-0732">Signal</keyword>
<evidence type="ECO:0000313" key="5">
    <source>
        <dbReference type="Proteomes" id="UP000321386"/>
    </source>
</evidence>
<evidence type="ECO:0008006" key="6">
    <source>
        <dbReference type="Google" id="ProtNLM"/>
    </source>
</evidence>